<accession>A0A9P0BEP1</accession>
<keyword evidence="3" id="KW-1185">Reference proteome</keyword>
<evidence type="ECO:0000313" key="3">
    <source>
        <dbReference type="Proteomes" id="UP001154078"/>
    </source>
</evidence>
<proteinExistence type="predicted"/>
<organism evidence="2 3">
    <name type="scientific">Brassicogethes aeneus</name>
    <name type="common">Rape pollen beetle</name>
    <name type="synonym">Meligethes aeneus</name>
    <dbReference type="NCBI Taxonomy" id="1431903"/>
    <lineage>
        <taxon>Eukaryota</taxon>
        <taxon>Metazoa</taxon>
        <taxon>Ecdysozoa</taxon>
        <taxon>Arthropoda</taxon>
        <taxon>Hexapoda</taxon>
        <taxon>Insecta</taxon>
        <taxon>Pterygota</taxon>
        <taxon>Neoptera</taxon>
        <taxon>Endopterygota</taxon>
        <taxon>Coleoptera</taxon>
        <taxon>Polyphaga</taxon>
        <taxon>Cucujiformia</taxon>
        <taxon>Nitidulidae</taxon>
        <taxon>Meligethinae</taxon>
        <taxon>Brassicogethes</taxon>
    </lineage>
</organism>
<dbReference type="AlphaFoldDB" id="A0A9P0BEP1"/>
<protein>
    <submittedName>
        <fullName evidence="2">Uncharacterized protein</fullName>
    </submittedName>
</protein>
<name>A0A9P0BEP1_BRAAE</name>
<dbReference type="OrthoDB" id="6767550at2759"/>
<feature type="region of interest" description="Disordered" evidence="1">
    <location>
        <begin position="84"/>
        <end position="121"/>
    </location>
</feature>
<dbReference type="Proteomes" id="UP001154078">
    <property type="component" value="Chromosome 7"/>
</dbReference>
<reference evidence="2" key="1">
    <citation type="submission" date="2021-12" db="EMBL/GenBank/DDBJ databases">
        <authorList>
            <person name="King R."/>
        </authorList>
    </citation>
    <scope>NUCLEOTIDE SEQUENCE</scope>
</reference>
<dbReference type="EMBL" id="OV121138">
    <property type="protein sequence ID" value="CAH0560485.1"/>
    <property type="molecule type" value="Genomic_DNA"/>
</dbReference>
<gene>
    <name evidence="2" type="ORF">MELIAE_LOCUS10231</name>
</gene>
<evidence type="ECO:0000256" key="1">
    <source>
        <dbReference type="SAM" id="MobiDB-lite"/>
    </source>
</evidence>
<sequence length="121" mass="13604">MLDAWANVHHNMSVSRRAVIMPHLSSQVKTVSKDQPVGEVLFGENLGEKVKAAKALERKSMVIKASTSRPDIFLPKFTSNKIKLQNTSSKNFKTPKNFRTESRSSRGPTSSSKNLKKYRQT</sequence>
<feature type="compositionally biased region" description="Polar residues" evidence="1">
    <location>
        <begin position="84"/>
        <end position="94"/>
    </location>
</feature>
<evidence type="ECO:0000313" key="2">
    <source>
        <dbReference type="EMBL" id="CAH0560485.1"/>
    </source>
</evidence>